<dbReference type="Pfam" id="PF01229">
    <property type="entry name" value="Glyco_hydro_39"/>
    <property type="match status" value="1"/>
</dbReference>
<comment type="similarity">
    <text evidence="1">Belongs to the glycosyl hydrolase 39 family.</text>
</comment>
<evidence type="ECO:0000259" key="4">
    <source>
        <dbReference type="Pfam" id="PF01229"/>
    </source>
</evidence>
<keyword evidence="2" id="KW-0378">Hydrolase</keyword>
<keyword evidence="3" id="KW-0326">Glycosidase</keyword>
<protein>
    <recommendedName>
        <fullName evidence="4">Glycosyl hydrolases family 39 N-terminal catalytic domain-containing protein</fullName>
    </recommendedName>
</protein>
<name>A0A1F7IIY9_9BACT</name>
<evidence type="ECO:0000256" key="1">
    <source>
        <dbReference type="ARBA" id="ARBA00008875"/>
    </source>
</evidence>
<evidence type="ECO:0000256" key="2">
    <source>
        <dbReference type="ARBA" id="ARBA00022801"/>
    </source>
</evidence>
<dbReference type="Proteomes" id="UP000178040">
    <property type="component" value="Unassembled WGS sequence"/>
</dbReference>
<dbReference type="PANTHER" id="PTHR12631:SF10">
    <property type="entry name" value="BETA-XYLOSIDASE-LIKE PROTEIN-RELATED"/>
    <property type="match status" value="1"/>
</dbReference>
<feature type="domain" description="Glycosyl hydrolases family 39 N-terminal catalytic" evidence="4">
    <location>
        <begin position="83"/>
        <end position="402"/>
    </location>
</feature>
<reference evidence="5 6" key="1">
    <citation type="journal article" date="2016" name="Nat. Commun.">
        <title>Thousands of microbial genomes shed light on interconnected biogeochemical processes in an aquifer system.</title>
        <authorList>
            <person name="Anantharaman K."/>
            <person name="Brown C.T."/>
            <person name="Hug L.A."/>
            <person name="Sharon I."/>
            <person name="Castelle C.J."/>
            <person name="Probst A.J."/>
            <person name="Thomas B.C."/>
            <person name="Singh A."/>
            <person name="Wilkins M.J."/>
            <person name="Karaoz U."/>
            <person name="Brodie E.L."/>
            <person name="Williams K.H."/>
            <person name="Hubbard S.S."/>
            <person name="Banfield J.F."/>
        </authorList>
    </citation>
    <scope>NUCLEOTIDE SEQUENCE [LARGE SCALE GENOMIC DNA]</scope>
</reference>
<sequence>MSLKIAVIAGFIILIIIFLPIFLLLYTQYLSVAAPVKANLVIDVKKTIGPVPDRWKALAQGGEEMGVRMLKNVIPQVAALYPRYIRIDHIYDYYNVVRRDSSGNLQLNWQRLDETVCDIFHSGAKPFFSLGYMPPALSEDGSLVSKPKNWDEWALVVQKTIERYSGQGTRLCGQITGFWLTDIYYEVWNEPDLETFGQWSLYDSNKDYKTLYFYSSLGAQNAANVNRFLLGGPATTALYRNWIIQLIDFVRKNNLRLDFISWHYYSQKTQDFDSQSQDLNFWLASPEYETYRQIPKVISEWAYDSDPNPIADTNIGAAHTIASIRNFFRENVELAFLFEIKDGPIPRWGILTHDGQEKPRYQALKFLNQLRGSEVFVEGEGTFVKALASVSDNVVNLIIVNYDPKDSNTELVPITFYNLQPGRYTMNTIYVDGRSIPVKDLSIPSGGILQRSIIMPKNMVVAVELKRE</sequence>
<organism evidence="5 6">
    <name type="scientific">Candidatus Roizmanbacteria bacterium RIFCSPLOWO2_01_FULL_37_16</name>
    <dbReference type="NCBI Taxonomy" id="1802058"/>
    <lineage>
        <taxon>Bacteria</taxon>
        <taxon>Candidatus Roizmaniibacteriota</taxon>
    </lineage>
</organism>
<dbReference type="AlphaFoldDB" id="A0A1F7IIY9"/>
<dbReference type="SUPFAM" id="SSF51445">
    <property type="entry name" value="(Trans)glycosidases"/>
    <property type="match status" value="1"/>
</dbReference>
<dbReference type="GO" id="GO:0004553">
    <property type="term" value="F:hydrolase activity, hydrolyzing O-glycosyl compounds"/>
    <property type="evidence" value="ECO:0007669"/>
    <property type="project" value="TreeGrafter"/>
</dbReference>
<accession>A0A1F7IIY9</accession>
<dbReference type="EMBL" id="MGAI01000055">
    <property type="protein sequence ID" value="OGK43336.1"/>
    <property type="molecule type" value="Genomic_DNA"/>
</dbReference>
<dbReference type="InterPro" id="IPR049166">
    <property type="entry name" value="GH39_cat"/>
</dbReference>
<proteinExistence type="inferred from homology"/>
<gene>
    <name evidence="5" type="ORF">A3B40_05670</name>
</gene>
<comment type="caution">
    <text evidence="5">The sequence shown here is derived from an EMBL/GenBank/DDBJ whole genome shotgun (WGS) entry which is preliminary data.</text>
</comment>
<dbReference type="Gene3D" id="3.20.20.80">
    <property type="entry name" value="Glycosidases"/>
    <property type="match status" value="1"/>
</dbReference>
<dbReference type="PANTHER" id="PTHR12631">
    <property type="entry name" value="ALPHA-L-IDURONIDASE"/>
    <property type="match status" value="1"/>
</dbReference>
<evidence type="ECO:0000313" key="6">
    <source>
        <dbReference type="Proteomes" id="UP000178040"/>
    </source>
</evidence>
<evidence type="ECO:0000256" key="3">
    <source>
        <dbReference type="ARBA" id="ARBA00023295"/>
    </source>
</evidence>
<evidence type="ECO:0000313" key="5">
    <source>
        <dbReference type="EMBL" id="OGK43336.1"/>
    </source>
</evidence>
<dbReference type="InterPro" id="IPR017853">
    <property type="entry name" value="GH"/>
</dbReference>
<dbReference type="InterPro" id="IPR051923">
    <property type="entry name" value="Glycosyl_Hydrolase_39"/>
</dbReference>